<gene>
    <name evidence="3" type="ORF">WHI96_20460</name>
</gene>
<organism evidence="3 4">
    <name type="scientific">Pseudonocardia tropica</name>
    <dbReference type="NCBI Taxonomy" id="681289"/>
    <lineage>
        <taxon>Bacteria</taxon>
        <taxon>Bacillati</taxon>
        <taxon>Actinomycetota</taxon>
        <taxon>Actinomycetes</taxon>
        <taxon>Pseudonocardiales</taxon>
        <taxon>Pseudonocardiaceae</taxon>
        <taxon>Pseudonocardia</taxon>
    </lineage>
</organism>
<dbReference type="RefSeq" id="WP_345641934.1">
    <property type="nucleotide sequence ID" value="NZ_BAABLY010000007.1"/>
</dbReference>
<dbReference type="InterPro" id="IPR045851">
    <property type="entry name" value="AMP-bd_C_sf"/>
</dbReference>
<sequence>MIDPTSTVSSLLRTHATERPDDEALRFGDVRRTWSELDVRVRRLAAALRAEGIGPGDRVAVLDLNHPSCLELSLACAWIGAANAVVNFRLAPPEIVYVIGDARARLLLVGPEFAGAVGQMRDELGAVERVLHVGGEAGRSAGGTGIGTDEYEAFLAAHEPDTDPYDAGPGDCFVQLYTSGTTGFPKGAMLTHGAMLAHAAHVAADFELTPTDVVQVAMPLFHVGGTSYAFLALAQGARIVMARMPDPAALLDMVAAEGITHTFWAPALMGAMTQVPGAAERDYSSMRAISYGASPMPLPVMRASLALFGPKLHQVYGMTEACGVVSSLGPEDHGDPAVEHRLVSAGTPITGCTIEVRDPATGERLGTDEPGEIWVRTDQLMSGYWDKPEATAAAITPDGWLRSGDGGHIDADGYVYVTDRIKDMIVSGGENVYPAEIERVLAEHPSVGDVAVIGVPDDRWGEVPKACVVAAPGATVDPEELLVHARAHLASFKCPKTVDVLSELPRNPTGKILKKDLRAPFWAGRERSTV</sequence>
<protein>
    <submittedName>
        <fullName evidence="3">Long-chain-fatty-acid--CoA ligase</fullName>
        <ecNumber evidence="3">6.2.1.3</ecNumber>
    </submittedName>
</protein>
<dbReference type="EC" id="6.2.1.3" evidence="3"/>
<dbReference type="PANTHER" id="PTHR43767:SF1">
    <property type="entry name" value="NONRIBOSOMAL PEPTIDE SYNTHASE PES1 (EUROFUNG)-RELATED"/>
    <property type="match status" value="1"/>
</dbReference>
<proteinExistence type="predicted"/>
<reference evidence="3 4" key="1">
    <citation type="submission" date="2024-03" db="EMBL/GenBank/DDBJ databases">
        <title>Draft genome sequence of Pseudonocardia tropica JCM 19149.</title>
        <authorList>
            <person name="Butdee W."/>
            <person name="Duangmal K."/>
        </authorList>
    </citation>
    <scope>NUCLEOTIDE SEQUENCE [LARGE SCALE GENOMIC DNA]</scope>
    <source>
        <strain evidence="3 4">JCM 19149</strain>
    </source>
</reference>
<dbReference type="InterPro" id="IPR025110">
    <property type="entry name" value="AMP-bd_C"/>
</dbReference>
<dbReference type="SUPFAM" id="SSF56801">
    <property type="entry name" value="Acetyl-CoA synthetase-like"/>
    <property type="match status" value="1"/>
</dbReference>
<dbReference type="EMBL" id="JBEDNP010000013">
    <property type="protein sequence ID" value="MEQ3541191.1"/>
    <property type="molecule type" value="Genomic_DNA"/>
</dbReference>
<keyword evidence="3" id="KW-0436">Ligase</keyword>
<dbReference type="Pfam" id="PF13193">
    <property type="entry name" value="AMP-binding_C"/>
    <property type="match status" value="1"/>
</dbReference>
<name>A0ABV1JYZ4_9PSEU</name>
<dbReference type="Gene3D" id="3.40.50.12780">
    <property type="entry name" value="N-terminal domain of ligase-like"/>
    <property type="match status" value="1"/>
</dbReference>
<evidence type="ECO:0000313" key="4">
    <source>
        <dbReference type="Proteomes" id="UP001464923"/>
    </source>
</evidence>
<dbReference type="Proteomes" id="UP001464923">
    <property type="component" value="Unassembled WGS sequence"/>
</dbReference>
<dbReference type="InterPro" id="IPR050237">
    <property type="entry name" value="ATP-dep_AMP-bd_enzyme"/>
</dbReference>
<dbReference type="PANTHER" id="PTHR43767">
    <property type="entry name" value="LONG-CHAIN-FATTY-ACID--COA LIGASE"/>
    <property type="match status" value="1"/>
</dbReference>
<keyword evidence="4" id="KW-1185">Reference proteome</keyword>
<dbReference type="InterPro" id="IPR042099">
    <property type="entry name" value="ANL_N_sf"/>
</dbReference>
<evidence type="ECO:0000313" key="3">
    <source>
        <dbReference type="EMBL" id="MEQ3541191.1"/>
    </source>
</evidence>
<accession>A0ABV1JYZ4</accession>
<comment type="caution">
    <text evidence="3">The sequence shown here is derived from an EMBL/GenBank/DDBJ whole genome shotgun (WGS) entry which is preliminary data.</text>
</comment>
<dbReference type="GO" id="GO:0004467">
    <property type="term" value="F:long-chain fatty acid-CoA ligase activity"/>
    <property type="evidence" value="ECO:0007669"/>
    <property type="project" value="UniProtKB-EC"/>
</dbReference>
<dbReference type="Gene3D" id="3.30.300.30">
    <property type="match status" value="1"/>
</dbReference>
<feature type="domain" description="AMP-dependent synthetase/ligase" evidence="1">
    <location>
        <begin position="13"/>
        <end position="385"/>
    </location>
</feature>
<evidence type="ECO:0000259" key="2">
    <source>
        <dbReference type="Pfam" id="PF13193"/>
    </source>
</evidence>
<dbReference type="InterPro" id="IPR000873">
    <property type="entry name" value="AMP-dep_synth/lig_dom"/>
</dbReference>
<dbReference type="NCBIfam" id="NF004837">
    <property type="entry name" value="PRK06187.1"/>
    <property type="match status" value="1"/>
</dbReference>
<dbReference type="CDD" id="cd17631">
    <property type="entry name" value="FACL_FadD13-like"/>
    <property type="match status" value="1"/>
</dbReference>
<evidence type="ECO:0000259" key="1">
    <source>
        <dbReference type="Pfam" id="PF00501"/>
    </source>
</evidence>
<feature type="domain" description="AMP-binding enzyme C-terminal" evidence="2">
    <location>
        <begin position="436"/>
        <end position="511"/>
    </location>
</feature>
<dbReference type="Pfam" id="PF00501">
    <property type="entry name" value="AMP-binding"/>
    <property type="match status" value="1"/>
</dbReference>